<dbReference type="InterPro" id="IPR050546">
    <property type="entry name" value="Glycosyl_Hydrlase_16"/>
</dbReference>
<evidence type="ECO:0000256" key="8">
    <source>
        <dbReference type="ARBA" id="ARBA00023288"/>
    </source>
</evidence>
<comment type="similarity">
    <text evidence="3">Belongs to the glycosyl hydrolase 16 family.</text>
</comment>
<evidence type="ECO:0000256" key="5">
    <source>
        <dbReference type="ARBA" id="ARBA00022475"/>
    </source>
</evidence>
<evidence type="ECO:0000313" key="14">
    <source>
        <dbReference type="Proteomes" id="UP000319663"/>
    </source>
</evidence>
<dbReference type="InterPro" id="IPR013320">
    <property type="entry name" value="ConA-like_dom_sf"/>
</dbReference>
<proteinExistence type="inferred from homology"/>
<reference evidence="13 14" key="1">
    <citation type="submission" date="2019-06" db="EMBL/GenBank/DDBJ databases">
        <title>Wine fermentation using esterase from Monascus purpureus.</title>
        <authorList>
            <person name="Geng C."/>
            <person name="Zhang Y."/>
        </authorList>
    </citation>
    <scope>NUCLEOTIDE SEQUENCE [LARGE SCALE GENOMIC DNA]</scope>
    <source>
        <strain evidence="13">HQ1</strain>
    </source>
</reference>
<evidence type="ECO:0000259" key="12">
    <source>
        <dbReference type="PROSITE" id="PS51762"/>
    </source>
</evidence>
<keyword evidence="6" id="KW-0325">Glycoprotein</keyword>
<dbReference type="EC" id="3.2.1.6" evidence="4"/>
<evidence type="ECO:0000256" key="2">
    <source>
        <dbReference type="ARBA" id="ARBA00004609"/>
    </source>
</evidence>
<sequence>MSLSLLSTFLALSLALLARLGQADYTLSDDYGNSASFFDRFQFFTGQDPTNGFVEYVDRNTAQDAGLIYAANGAVHMGVDNSNTAPNGRRSVRVTSTSSYQHGLFILDLAHMPGSVCGTWPAFWLVGADWPNNGEIDIIEGVNTQIQNDMTLHTSDGCAIEPWSGFTGSLLTSNCYVDAPGQSAHTGCQIQSTSGLSYGTPFNANGGGVYATEWTSNGISIWFFPRWAIPADITAGWNPDPSTWGPPAAKFTGGGCDWDSHFNNLQIVFDITFCGDWAGGAWGSSCSASASTCQDFVANNPWAFQETYWAINSLKVYQQQQSWSKRDGDGDGDVDVDVNAGDFGSRNVTGGAETGTVPGGSPVPGRVSRVHRRYMRGSHA</sequence>
<dbReference type="CDD" id="cd02181">
    <property type="entry name" value="GH16_fungal_Lam16A_glucanase"/>
    <property type="match status" value="1"/>
</dbReference>
<evidence type="ECO:0000313" key="13">
    <source>
        <dbReference type="EMBL" id="TQB70610.1"/>
    </source>
</evidence>
<evidence type="ECO:0000256" key="6">
    <source>
        <dbReference type="ARBA" id="ARBA00022622"/>
    </source>
</evidence>
<comment type="caution">
    <text evidence="13">The sequence shown here is derived from an EMBL/GenBank/DDBJ whole genome shotgun (WGS) entry which is preliminary data.</text>
</comment>
<keyword evidence="11" id="KW-0732">Signal</keyword>
<accession>A0A507QU62</accession>
<evidence type="ECO:0000256" key="7">
    <source>
        <dbReference type="ARBA" id="ARBA00022801"/>
    </source>
</evidence>
<dbReference type="SUPFAM" id="SSF49899">
    <property type="entry name" value="Concanavalin A-like lectins/glucanases"/>
    <property type="match status" value="1"/>
</dbReference>
<dbReference type="GO" id="GO:0009251">
    <property type="term" value="P:glucan catabolic process"/>
    <property type="evidence" value="ECO:0007669"/>
    <property type="project" value="TreeGrafter"/>
</dbReference>
<feature type="signal peptide" evidence="11">
    <location>
        <begin position="1"/>
        <end position="23"/>
    </location>
</feature>
<feature type="compositionally biased region" description="Low complexity" evidence="10">
    <location>
        <begin position="354"/>
        <end position="366"/>
    </location>
</feature>
<dbReference type="GO" id="GO:0098552">
    <property type="term" value="C:side of membrane"/>
    <property type="evidence" value="ECO:0007669"/>
    <property type="project" value="UniProtKB-KW"/>
</dbReference>
<protein>
    <recommendedName>
        <fullName evidence="4">endo-1,3(4)-beta-glucanase</fullName>
        <ecNumber evidence="4">3.2.1.6</ecNumber>
    </recommendedName>
</protein>
<feature type="chain" id="PRO_5021387660" description="endo-1,3(4)-beta-glucanase" evidence="11">
    <location>
        <begin position="24"/>
        <end position="380"/>
    </location>
</feature>
<dbReference type="InterPro" id="IPR000757">
    <property type="entry name" value="Beta-glucanase-like"/>
</dbReference>
<dbReference type="PANTHER" id="PTHR10963:SF24">
    <property type="entry name" value="GLYCOSIDASE C21B10.07-RELATED"/>
    <property type="match status" value="1"/>
</dbReference>
<evidence type="ECO:0000256" key="3">
    <source>
        <dbReference type="ARBA" id="ARBA00006865"/>
    </source>
</evidence>
<name>A0A507QU62_MONPU</name>
<dbReference type="AlphaFoldDB" id="A0A507QU62"/>
<evidence type="ECO:0000256" key="4">
    <source>
        <dbReference type="ARBA" id="ARBA00012599"/>
    </source>
</evidence>
<gene>
    <name evidence="13" type="ORF">MPDQ_000281</name>
</gene>
<feature type="region of interest" description="Disordered" evidence="10">
    <location>
        <begin position="343"/>
        <end position="366"/>
    </location>
</feature>
<keyword evidence="7" id="KW-0378">Hydrolase</keyword>
<keyword evidence="5" id="KW-1003">Cell membrane</keyword>
<feature type="domain" description="GH16" evidence="12">
    <location>
        <begin position="18"/>
        <end position="286"/>
    </location>
</feature>
<keyword evidence="6" id="KW-0336">GPI-anchor</keyword>
<keyword evidence="9" id="KW-0326">Glycosidase</keyword>
<comment type="catalytic activity">
    <reaction evidence="1">
        <text>Endohydrolysis of (1-&gt;3)- or (1-&gt;4)-linkages in beta-D-glucans when the glucose residue whose reducing group is involved in the linkage to be hydrolyzed is itself substituted at C-3.</text>
        <dbReference type="EC" id="3.2.1.6"/>
    </reaction>
</comment>
<evidence type="ECO:0000256" key="11">
    <source>
        <dbReference type="SAM" id="SignalP"/>
    </source>
</evidence>
<dbReference type="PANTHER" id="PTHR10963">
    <property type="entry name" value="GLYCOSYL HYDROLASE-RELATED"/>
    <property type="match status" value="1"/>
</dbReference>
<keyword evidence="8" id="KW-0449">Lipoprotein</keyword>
<keyword evidence="14" id="KW-1185">Reference proteome</keyword>
<organism evidence="13 14">
    <name type="scientific">Monascus purpureus</name>
    <name type="common">Red mold</name>
    <name type="synonym">Monascus anka</name>
    <dbReference type="NCBI Taxonomy" id="5098"/>
    <lineage>
        <taxon>Eukaryota</taxon>
        <taxon>Fungi</taxon>
        <taxon>Dikarya</taxon>
        <taxon>Ascomycota</taxon>
        <taxon>Pezizomycotina</taxon>
        <taxon>Eurotiomycetes</taxon>
        <taxon>Eurotiomycetidae</taxon>
        <taxon>Eurotiales</taxon>
        <taxon>Aspergillaceae</taxon>
        <taxon>Monascus</taxon>
    </lineage>
</organism>
<evidence type="ECO:0000256" key="1">
    <source>
        <dbReference type="ARBA" id="ARBA00000124"/>
    </source>
</evidence>
<dbReference type="Proteomes" id="UP000319663">
    <property type="component" value="Unassembled WGS sequence"/>
</dbReference>
<evidence type="ECO:0000256" key="10">
    <source>
        <dbReference type="SAM" id="MobiDB-lite"/>
    </source>
</evidence>
<dbReference type="STRING" id="5098.A0A507QU62"/>
<evidence type="ECO:0000256" key="9">
    <source>
        <dbReference type="ARBA" id="ARBA00023295"/>
    </source>
</evidence>
<dbReference type="Gene3D" id="2.60.120.200">
    <property type="match status" value="1"/>
</dbReference>
<comment type="subcellular location">
    <subcellularLocation>
        <location evidence="2">Cell membrane</location>
        <topology evidence="2">Lipid-anchor</topology>
        <topology evidence="2">GPI-anchor</topology>
    </subcellularLocation>
</comment>
<dbReference type="FunFam" id="2.60.120.200:FF:000114">
    <property type="entry name" value="Probable endo-1,3(4)-beta-glucanase NFIA_089530"/>
    <property type="match status" value="1"/>
</dbReference>
<dbReference type="PROSITE" id="PS51762">
    <property type="entry name" value="GH16_2"/>
    <property type="match status" value="1"/>
</dbReference>
<dbReference type="EMBL" id="VIFY01000101">
    <property type="protein sequence ID" value="TQB70610.1"/>
    <property type="molecule type" value="Genomic_DNA"/>
</dbReference>
<dbReference type="OrthoDB" id="192832at2759"/>
<dbReference type="GO" id="GO:0052861">
    <property type="term" value="F:endo-1,3(4)-beta-glucanase activity"/>
    <property type="evidence" value="ECO:0007669"/>
    <property type="project" value="UniProtKB-EC"/>
</dbReference>
<dbReference type="GO" id="GO:0005886">
    <property type="term" value="C:plasma membrane"/>
    <property type="evidence" value="ECO:0007669"/>
    <property type="project" value="UniProtKB-SubCell"/>
</dbReference>
<keyword evidence="6" id="KW-0472">Membrane</keyword>
<dbReference type="Pfam" id="PF26113">
    <property type="entry name" value="GH16_XgeA"/>
    <property type="match status" value="1"/>
</dbReference>